<dbReference type="Gene3D" id="2.60.40.150">
    <property type="entry name" value="C2 domain"/>
    <property type="match status" value="2"/>
</dbReference>
<dbReference type="GO" id="GO:0005886">
    <property type="term" value="C:plasma membrane"/>
    <property type="evidence" value="ECO:0007669"/>
    <property type="project" value="TreeGrafter"/>
</dbReference>
<dbReference type="EMBL" id="MDYQ01000116">
    <property type="protein sequence ID" value="PRP81824.1"/>
    <property type="molecule type" value="Genomic_DNA"/>
</dbReference>
<dbReference type="Pfam" id="PF00168">
    <property type="entry name" value="C2"/>
    <property type="match status" value="2"/>
</dbReference>
<dbReference type="SMART" id="SM00239">
    <property type="entry name" value="C2"/>
    <property type="match status" value="2"/>
</dbReference>
<dbReference type="SUPFAM" id="SSF49562">
    <property type="entry name" value="C2 domain (Calcium/lipid-binding domain, CaLB)"/>
    <property type="match status" value="2"/>
</dbReference>
<dbReference type="FunCoup" id="A0A2P6NCY0">
    <property type="interactions" value="52"/>
</dbReference>
<dbReference type="OrthoDB" id="5855668at2759"/>
<dbReference type="InterPro" id="IPR037768">
    <property type="entry name" value="C2B_Copine"/>
</dbReference>
<dbReference type="AlphaFoldDB" id="A0A2P6NCY0"/>
<evidence type="ECO:0000256" key="2">
    <source>
        <dbReference type="ARBA" id="ARBA00022737"/>
    </source>
</evidence>
<dbReference type="InterPro" id="IPR000008">
    <property type="entry name" value="C2_dom"/>
</dbReference>
<protein>
    <submittedName>
        <fullName evidence="4">Copine-9 isoform 1</fullName>
    </submittedName>
</protein>
<dbReference type="GO" id="GO:0005544">
    <property type="term" value="F:calcium-dependent phospholipid binding"/>
    <property type="evidence" value="ECO:0007669"/>
    <property type="project" value="InterPro"/>
</dbReference>
<feature type="domain" description="C2" evidence="3">
    <location>
        <begin position="133"/>
        <end position="259"/>
    </location>
</feature>
<dbReference type="InterPro" id="IPR035892">
    <property type="entry name" value="C2_domain_sf"/>
</dbReference>
<gene>
    <name evidence="4" type="ORF">PROFUN_10573</name>
</gene>
<dbReference type="GO" id="GO:0071277">
    <property type="term" value="P:cellular response to calcium ion"/>
    <property type="evidence" value="ECO:0007669"/>
    <property type="project" value="TreeGrafter"/>
</dbReference>
<evidence type="ECO:0000313" key="4">
    <source>
        <dbReference type="EMBL" id="PRP81824.1"/>
    </source>
</evidence>
<dbReference type="InParanoid" id="A0A2P6NCY0"/>
<accession>A0A2P6NCY0</accession>
<proteinExistence type="inferred from homology"/>
<dbReference type="Proteomes" id="UP000241769">
    <property type="component" value="Unassembled WGS sequence"/>
</dbReference>
<reference evidence="4 5" key="1">
    <citation type="journal article" date="2018" name="Genome Biol. Evol.">
        <title>Multiple Roots of Fruiting Body Formation in Amoebozoa.</title>
        <authorList>
            <person name="Hillmann F."/>
            <person name="Forbes G."/>
            <person name="Novohradska S."/>
            <person name="Ferling I."/>
            <person name="Riege K."/>
            <person name="Groth M."/>
            <person name="Westermann M."/>
            <person name="Marz M."/>
            <person name="Spaller T."/>
            <person name="Winckler T."/>
            <person name="Schaap P."/>
            <person name="Glockner G."/>
        </authorList>
    </citation>
    <scope>NUCLEOTIDE SEQUENCE [LARGE SCALE GENOMIC DNA]</scope>
    <source>
        <strain evidence="4 5">Jena</strain>
    </source>
</reference>
<dbReference type="PANTHER" id="PTHR10857:SF106">
    <property type="entry name" value="C2 DOMAIN-CONTAINING PROTEIN"/>
    <property type="match status" value="1"/>
</dbReference>
<comment type="similarity">
    <text evidence="1">Belongs to the copine family.</text>
</comment>
<dbReference type="InterPro" id="IPR045052">
    <property type="entry name" value="Copine"/>
</dbReference>
<evidence type="ECO:0000259" key="3">
    <source>
        <dbReference type="PROSITE" id="PS50004"/>
    </source>
</evidence>
<dbReference type="SUPFAM" id="SSF53300">
    <property type="entry name" value="vWA-like"/>
    <property type="match status" value="1"/>
</dbReference>
<organism evidence="4 5">
    <name type="scientific">Planoprotostelium fungivorum</name>
    <dbReference type="NCBI Taxonomy" id="1890364"/>
    <lineage>
        <taxon>Eukaryota</taxon>
        <taxon>Amoebozoa</taxon>
        <taxon>Evosea</taxon>
        <taxon>Variosea</taxon>
        <taxon>Cavosteliida</taxon>
        <taxon>Cavosteliaceae</taxon>
        <taxon>Planoprotostelium</taxon>
    </lineage>
</organism>
<dbReference type="Pfam" id="PF07002">
    <property type="entry name" value="Copine"/>
    <property type="match status" value="1"/>
</dbReference>
<dbReference type="GO" id="GO:0005829">
    <property type="term" value="C:cytosol"/>
    <property type="evidence" value="ECO:0007669"/>
    <property type="project" value="UniProtKB-ARBA"/>
</dbReference>
<dbReference type="InterPro" id="IPR010734">
    <property type="entry name" value="Copine_C"/>
</dbReference>
<sequence length="545" mass="60995">MAQPNLSTHVELTISCMYSDLVKLDLATASDPIVFIQTRNPATKKWQHFDKTERIKNKSNPKFAKQISIEYKFEESQPLRFVVLDADREDLDGNRLKSFDKIGKIKCQLSEIISAPGGTFVRTLENKKHPHRKNGNIAINFIEINRGLEGWNVKWQWSGLGLDKKDLFGKSDPYLVFERFHENGSFLTVHKTPVIKNTLNPDWDLFEIPISRLAPASSASPIRITCFDWDAHGTHDLIGSVSFTVDELRAGRREFSLINEEKKHKKGHKYTDSGRLQLRNYTEYKKPSFLDYLRGGTEVSLSIAIDYTGSNGNPKTATSLHYFDPNGVLNEYASAIRVVGDICAPYDRSGMFPVYGFGATIDNVGGDTKHCFEVNRNPQDPRIPGIDGVLTAYRESFSWLNLSGPTYFGPLLDRINSVASQRKDGSVYHLLLLLTDGVINDVEQTIRSLRLTSDLPVSIIIVGVGSADFSGMNVLDDDDGRLGLKRDCVQFVPFREFKNGPISALAAKTLMEVPAQVVQFMMQHGINPRPPPVVNPLPNPAAPVQ</sequence>
<evidence type="ECO:0000256" key="1">
    <source>
        <dbReference type="ARBA" id="ARBA00009048"/>
    </source>
</evidence>
<evidence type="ECO:0000313" key="5">
    <source>
        <dbReference type="Proteomes" id="UP000241769"/>
    </source>
</evidence>
<dbReference type="InterPro" id="IPR002035">
    <property type="entry name" value="VWF_A"/>
</dbReference>
<dbReference type="CDD" id="cd04047">
    <property type="entry name" value="C2B_Copine"/>
    <property type="match status" value="1"/>
</dbReference>
<name>A0A2P6NCY0_9EUKA</name>
<dbReference type="SMART" id="SM00327">
    <property type="entry name" value="VWA"/>
    <property type="match status" value="1"/>
</dbReference>
<dbReference type="PANTHER" id="PTHR10857">
    <property type="entry name" value="COPINE"/>
    <property type="match status" value="1"/>
</dbReference>
<feature type="domain" description="C2" evidence="3">
    <location>
        <begin position="1"/>
        <end position="122"/>
    </location>
</feature>
<dbReference type="CDD" id="cd04048">
    <property type="entry name" value="C2A_Copine"/>
    <property type="match status" value="1"/>
</dbReference>
<keyword evidence="5" id="KW-1185">Reference proteome</keyword>
<dbReference type="InterPro" id="IPR036465">
    <property type="entry name" value="vWFA_dom_sf"/>
</dbReference>
<keyword evidence="2" id="KW-0677">Repeat</keyword>
<comment type="caution">
    <text evidence="4">The sequence shown here is derived from an EMBL/GenBank/DDBJ whole genome shotgun (WGS) entry which is preliminary data.</text>
</comment>
<dbReference type="PROSITE" id="PS50004">
    <property type="entry name" value="C2"/>
    <property type="match status" value="2"/>
</dbReference>